<dbReference type="Proteomes" id="UP000325614">
    <property type="component" value="Chromosome"/>
</dbReference>
<sequence>MRQTMTILGPAAFAAVSIIALASSAAAQPLTFRVGPSSAPSQVGNLGYTSEGWMKIKAGDLRYFGPRYDRRSGMRIGRGSPIPDWIETAEMQSISIPGLTSGAYYNYFISPDQRIVVLDQSSRRVMRVLR</sequence>
<evidence type="ECO:0000256" key="1">
    <source>
        <dbReference type="SAM" id="SignalP"/>
    </source>
</evidence>
<dbReference type="AlphaFoldDB" id="A0A5P9JQ84"/>
<evidence type="ECO:0008006" key="4">
    <source>
        <dbReference type="Google" id="ProtNLM"/>
    </source>
</evidence>
<evidence type="ECO:0000313" key="3">
    <source>
        <dbReference type="Proteomes" id="UP000325614"/>
    </source>
</evidence>
<dbReference type="KEGG" id="mico:GDR74_00420"/>
<keyword evidence="3" id="KW-1185">Reference proteome</keyword>
<feature type="signal peptide" evidence="1">
    <location>
        <begin position="1"/>
        <end position="27"/>
    </location>
</feature>
<dbReference type="EMBL" id="CP045423">
    <property type="protein sequence ID" value="QFU14797.1"/>
    <property type="molecule type" value="Genomic_DNA"/>
</dbReference>
<feature type="chain" id="PRO_5024978555" description="DUF1236 domain-containing protein" evidence="1">
    <location>
        <begin position="28"/>
        <end position="130"/>
    </location>
</feature>
<evidence type="ECO:0000313" key="2">
    <source>
        <dbReference type="EMBL" id="QFU14797.1"/>
    </source>
</evidence>
<dbReference type="RefSeq" id="WP_152584447.1">
    <property type="nucleotide sequence ID" value="NZ_CP045423.1"/>
</dbReference>
<proteinExistence type="predicted"/>
<name>A0A5P9JQ84_9HYPH</name>
<accession>A0A5P9JQ84</accession>
<protein>
    <recommendedName>
        <fullName evidence="4">DUF1236 domain-containing protein</fullName>
    </recommendedName>
</protein>
<organism evidence="2 3">
    <name type="scientific">Microvirga thermotolerans</name>
    <dbReference type="NCBI Taxonomy" id="2651334"/>
    <lineage>
        <taxon>Bacteria</taxon>
        <taxon>Pseudomonadati</taxon>
        <taxon>Pseudomonadota</taxon>
        <taxon>Alphaproteobacteria</taxon>
        <taxon>Hyphomicrobiales</taxon>
        <taxon>Methylobacteriaceae</taxon>
        <taxon>Microvirga</taxon>
    </lineage>
</organism>
<reference evidence="2 3" key="1">
    <citation type="submission" date="2019-10" db="EMBL/GenBank/DDBJ databases">
        <title>Isolation, Identification of Microvirga thermotolerans HR1, a novel thermophilic bacterium and Comparative Genomics of the genus Microvirga.</title>
        <authorList>
            <person name="Li J."/>
            <person name="Zhang W."/>
            <person name="Lin M."/>
            <person name="Wang J."/>
        </authorList>
    </citation>
    <scope>NUCLEOTIDE SEQUENCE [LARGE SCALE GENOMIC DNA]</scope>
    <source>
        <strain evidence="2 3">HR1</strain>
    </source>
</reference>
<keyword evidence="1" id="KW-0732">Signal</keyword>
<gene>
    <name evidence="2" type="ORF">GDR74_00420</name>
</gene>